<evidence type="ECO:0000313" key="2">
    <source>
        <dbReference type="EMBL" id="KAI5316634.1"/>
    </source>
</evidence>
<accession>A0AAD4V1B5</accession>
<evidence type="ECO:0000256" key="1">
    <source>
        <dbReference type="SAM" id="MobiDB-lite"/>
    </source>
</evidence>
<proteinExistence type="predicted"/>
<dbReference type="EMBL" id="JAJFAZ020000007">
    <property type="protein sequence ID" value="KAI5316634.1"/>
    <property type="molecule type" value="Genomic_DNA"/>
</dbReference>
<comment type="caution">
    <text evidence="2">The sequence shown here is derived from an EMBL/GenBank/DDBJ whole genome shotgun (WGS) entry which is preliminary data.</text>
</comment>
<keyword evidence="3" id="KW-1185">Reference proteome</keyword>
<gene>
    <name evidence="2" type="ORF">L3X38_036341</name>
</gene>
<organism evidence="2 3">
    <name type="scientific">Prunus dulcis</name>
    <name type="common">Almond</name>
    <name type="synonym">Amygdalus dulcis</name>
    <dbReference type="NCBI Taxonomy" id="3755"/>
    <lineage>
        <taxon>Eukaryota</taxon>
        <taxon>Viridiplantae</taxon>
        <taxon>Streptophyta</taxon>
        <taxon>Embryophyta</taxon>
        <taxon>Tracheophyta</taxon>
        <taxon>Spermatophyta</taxon>
        <taxon>Magnoliopsida</taxon>
        <taxon>eudicotyledons</taxon>
        <taxon>Gunneridae</taxon>
        <taxon>Pentapetalae</taxon>
        <taxon>rosids</taxon>
        <taxon>fabids</taxon>
        <taxon>Rosales</taxon>
        <taxon>Rosaceae</taxon>
        <taxon>Amygdaloideae</taxon>
        <taxon>Amygdaleae</taxon>
        <taxon>Prunus</taxon>
    </lineage>
</organism>
<reference evidence="2 3" key="1">
    <citation type="journal article" date="2022" name="G3 (Bethesda)">
        <title>Whole-genome sequence and methylome profiling of the almond [Prunus dulcis (Mill.) D.A. Webb] cultivar 'Nonpareil'.</title>
        <authorList>
            <person name="D'Amico-Willman K.M."/>
            <person name="Ouma W.Z."/>
            <person name="Meulia T."/>
            <person name="Sideli G.M."/>
            <person name="Gradziel T.M."/>
            <person name="Fresnedo-Ramirez J."/>
        </authorList>
    </citation>
    <scope>NUCLEOTIDE SEQUENCE [LARGE SCALE GENOMIC DNA]</scope>
    <source>
        <strain evidence="2">Clone GOH B32 T37-40</strain>
    </source>
</reference>
<protein>
    <submittedName>
        <fullName evidence="2">Uncharacterized protein</fullName>
    </submittedName>
</protein>
<name>A0AAD4V1B5_PRUDU</name>
<dbReference type="Proteomes" id="UP001054821">
    <property type="component" value="Chromosome 7"/>
</dbReference>
<dbReference type="AlphaFoldDB" id="A0AAD4V1B5"/>
<sequence length="104" mass="11899">MLDTIATKRRAYLLIDKQVPLSVTILYRDPKSAYDVFTDEVCNSSPHGLPKRNCLNPLCEIFSGCEDPYVAIGWWMDSPDQVKPQSVKRPRSEHILQQHGRLVT</sequence>
<feature type="region of interest" description="Disordered" evidence="1">
    <location>
        <begin position="81"/>
        <end position="104"/>
    </location>
</feature>
<evidence type="ECO:0000313" key="3">
    <source>
        <dbReference type="Proteomes" id="UP001054821"/>
    </source>
</evidence>